<keyword evidence="2" id="KW-1185">Reference proteome</keyword>
<evidence type="ECO:0000313" key="1">
    <source>
        <dbReference type="EMBL" id="EWS72009.1"/>
    </source>
</evidence>
<dbReference type="AlphaFoldDB" id="W7XGI0"/>
<dbReference type="KEGG" id="tet:TTHERM_000823989"/>
<gene>
    <name evidence="1" type="ORF">TTHERM_000823989</name>
</gene>
<sequence length="163" mass="19311">MDKTYIINQISKINQSIEELEKAQMFVKKTIPIFEEQQNDGFTTPKSKKSTYSYLGSDYQTSISGDNFSNYQQSIGLTKDDEFPEHMYESPKQTTSLKFKFINNTYIYFDEEEIEQQNKLKSQQQQNKKNFNSNLYQNIFHKQQPDENDLRVILGLPIFEKED</sequence>
<name>W7XGI0_TETTS</name>
<reference evidence="2" key="1">
    <citation type="journal article" date="2006" name="PLoS Biol.">
        <title>Macronuclear genome sequence of the ciliate Tetrahymena thermophila, a model eukaryote.</title>
        <authorList>
            <person name="Eisen J.A."/>
            <person name="Coyne R.S."/>
            <person name="Wu M."/>
            <person name="Wu D."/>
            <person name="Thiagarajan M."/>
            <person name="Wortman J.R."/>
            <person name="Badger J.H."/>
            <person name="Ren Q."/>
            <person name="Amedeo P."/>
            <person name="Jones K.M."/>
            <person name="Tallon L.J."/>
            <person name="Delcher A.L."/>
            <person name="Salzberg S.L."/>
            <person name="Silva J.C."/>
            <person name="Haas B.J."/>
            <person name="Majoros W.H."/>
            <person name="Farzad M."/>
            <person name="Carlton J.M."/>
            <person name="Smith R.K. Jr."/>
            <person name="Garg J."/>
            <person name="Pearlman R.E."/>
            <person name="Karrer K.M."/>
            <person name="Sun L."/>
            <person name="Manning G."/>
            <person name="Elde N.C."/>
            <person name="Turkewitz A.P."/>
            <person name="Asai D.J."/>
            <person name="Wilkes D.E."/>
            <person name="Wang Y."/>
            <person name="Cai H."/>
            <person name="Collins K."/>
            <person name="Stewart B.A."/>
            <person name="Lee S.R."/>
            <person name="Wilamowska K."/>
            <person name="Weinberg Z."/>
            <person name="Ruzzo W.L."/>
            <person name="Wloga D."/>
            <person name="Gaertig J."/>
            <person name="Frankel J."/>
            <person name="Tsao C.-C."/>
            <person name="Gorovsky M.A."/>
            <person name="Keeling P.J."/>
            <person name="Waller R.F."/>
            <person name="Patron N.J."/>
            <person name="Cherry J.M."/>
            <person name="Stover N.A."/>
            <person name="Krieger C.J."/>
            <person name="del Toro C."/>
            <person name="Ryder H.F."/>
            <person name="Williamson S.C."/>
            <person name="Barbeau R.A."/>
            <person name="Hamilton E.P."/>
            <person name="Orias E."/>
        </authorList>
    </citation>
    <scope>NUCLEOTIDE SEQUENCE [LARGE SCALE GENOMIC DNA]</scope>
    <source>
        <strain evidence="2">SB210</strain>
    </source>
</reference>
<organism evidence="1 2">
    <name type="scientific">Tetrahymena thermophila (strain SB210)</name>
    <dbReference type="NCBI Taxonomy" id="312017"/>
    <lineage>
        <taxon>Eukaryota</taxon>
        <taxon>Sar</taxon>
        <taxon>Alveolata</taxon>
        <taxon>Ciliophora</taxon>
        <taxon>Intramacronucleata</taxon>
        <taxon>Oligohymenophorea</taxon>
        <taxon>Hymenostomatida</taxon>
        <taxon>Tetrahymenina</taxon>
        <taxon>Tetrahymenidae</taxon>
        <taxon>Tetrahymena</taxon>
    </lineage>
</organism>
<dbReference type="RefSeq" id="XP_012655465.1">
    <property type="nucleotide sequence ID" value="XM_012800011.1"/>
</dbReference>
<dbReference type="Proteomes" id="UP000009168">
    <property type="component" value="Unassembled WGS sequence"/>
</dbReference>
<evidence type="ECO:0000313" key="2">
    <source>
        <dbReference type="Proteomes" id="UP000009168"/>
    </source>
</evidence>
<accession>W7XGI0</accession>
<dbReference type="GeneID" id="24440816"/>
<protein>
    <submittedName>
        <fullName evidence="1">Uncharacterized protein</fullName>
    </submittedName>
</protein>
<dbReference type="EMBL" id="GG662466">
    <property type="protein sequence ID" value="EWS72009.1"/>
    <property type="molecule type" value="Genomic_DNA"/>
</dbReference>
<proteinExistence type="predicted"/>
<dbReference type="InParanoid" id="W7XGI0"/>